<evidence type="ECO:0000256" key="8">
    <source>
        <dbReference type="SAM" id="Phobius"/>
    </source>
</evidence>
<feature type="transmembrane region" description="Helical" evidence="8">
    <location>
        <begin position="616"/>
        <end position="644"/>
    </location>
</feature>
<feature type="transmembrane region" description="Helical" evidence="8">
    <location>
        <begin position="670"/>
        <end position="693"/>
    </location>
</feature>
<accession>A0A316UQT1</accession>
<feature type="transmembrane region" description="Helical" evidence="8">
    <location>
        <begin position="445"/>
        <end position="464"/>
    </location>
</feature>
<feature type="domain" description="Citrate transporter-like" evidence="9">
    <location>
        <begin position="127"/>
        <end position="642"/>
    </location>
</feature>
<dbReference type="PANTHER" id="PTHR43302:SF5">
    <property type="entry name" value="TRANSPORTER ARSB-RELATED"/>
    <property type="match status" value="1"/>
</dbReference>
<feature type="transmembrane region" description="Helical" evidence="8">
    <location>
        <begin position="25"/>
        <end position="44"/>
    </location>
</feature>
<dbReference type="Pfam" id="PF03600">
    <property type="entry name" value="CitMHS"/>
    <property type="match status" value="1"/>
</dbReference>
<keyword evidence="6 8" id="KW-0472">Membrane</keyword>
<evidence type="ECO:0000256" key="2">
    <source>
        <dbReference type="ARBA" id="ARBA00022448"/>
    </source>
</evidence>
<feature type="transmembrane region" description="Helical" evidence="8">
    <location>
        <begin position="580"/>
        <end position="604"/>
    </location>
</feature>
<keyword evidence="3" id="KW-1003">Cell membrane</keyword>
<feature type="region of interest" description="Disordered" evidence="7">
    <location>
        <begin position="319"/>
        <end position="418"/>
    </location>
</feature>
<evidence type="ECO:0000256" key="3">
    <source>
        <dbReference type="ARBA" id="ARBA00022475"/>
    </source>
</evidence>
<feature type="transmembrane region" description="Helical" evidence="8">
    <location>
        <begin position="713"/>
        <end position="734"/>
    </location>
</feature>
<dbReference type="GO" id="GO:0055085">
    <property type="term" value="P:transmembrane transport"/>
    <property type="evidence" value="ECO:0007669"/>
    <property type="project" value="InterPro"/>
</dbReference>
<dbReference type="PANTHER" id="PTHR43302">
    <property type="entry name" value="TRANSPORTER ARSB-RELATED"/>
    <property type="match status" value="1"/>
</dbReference>
<dbReference type="GeneID" id="37028650"/>
<dbReference type="RefSeq" id="XP_025360097.1">
    <property type="nucleotide sequence ID" value="XM_025506827.1"/>
</dbReference>
<feature type="region of interest" description="Disordered" evidence="7">
    <location>
        <begin position="67"/>
        <end position="101"/>
    </location>
</feature>
<name>A0A316UQT1_9BASI</name>
<comment type="subcellular location">
    <subcellularLocation>
        <location evidence="1">Cell membrane</location>
        <topology evidence="1">Multi-pass membrane protein</topology>
    </subcellularLocation>
</comment>
<protein>
    <recommendedName>
        <fullName evidence="9">Citrate transporter-like domain-containing protein</fullName>
    </recommendedName>
</protein>
<proteinExistence type="predicted"/>
<dbReference type="AlphaFoldDB" id="A0A316UQT1"/>
<dbReference type="OrthoDB" id="442352at2759"/>
<dbReference type="STRING" id="1569628.A0A316UQT1"/>
<feature type="transmembrane region" description="Helical" evidence="8">
    <location>
        <begin position="470"/>
        <end position="487"/>
    </location>
</feature>
<evidence type="ECO:0000256" key="4">
    <source>
        <dbReference type="ARBA" id="ARBA00022692"/>
    </source>
</evidence>
<gene>
    <name evidence="10" type="ORF">BDZ90DRAFT_233936</name>
</gene>
<evidence type="ECO:0000256" key="1">
    <source>
        <dbReference type="ARBA" id="ARBA00004651"/>
    </source>
</evidence>
<reference evidence="10 11" key="1">
    <citation type="journal article" date="2018" name="Mol. Biol. Evol.">
        <title>Broad Genomic Sampling Reveals a Smut Pathogenic Ancestry of the Fungal Clade Ustilaginomycotina.</title>
        <authorList>
            <person name="Kijpornyongpan T."/>
            <person name="Mondo S.J."/>
            <person name="Barry K."/>
            <person name="Sandor L."/>
            <person name="Lee J."/>
            <person name="Lipzen A."/>
            <person name="Pangilinan J."/>
            <person name="LaButti K."/>
            <person name="Hainaut M."/>
            <person name="Henrissat B."/>
            <person name="Grigoriev I.V."/>
            <person name="Spatafora J.W."/>
            <person name="Aime M.C."/>
        </authorList>
    </citation>
    <scope>NUCLEOTIDE SEQUENCE [LARGE SCALE GENOMIC DNA]</scope>
    <source>
        <strain evidence="10 11">MCA 5214</strain>
    </source>
</reference>
<evidence type="ECO:0000256" key="7">
    <source>
        <dbReference type="SAM" id="MobiDB-lite"/>
    </source>
</evidence>
<organism evidence="10 11">
    <name type="scientific">Jaminaea rosea</name>
    <dbReference type="NCBI Taxonomy" id="1569628"/>
    <lineage>
        <taxon>Eukaryota</taxon>
        <taxon>Fungi</taxon>
        <taxon>Dikarya</taxon>
        <taxon>Basidiomycota</taxon>
        <taxon>Ustilaginomycotina</taxon>
        <taxon>Exobasidiomycetes</taxon>
        <taxon>Microstromatales</taxon>
        <taxon>Microstromatales incertae sedis</taxon>
        <taxon>Jaminaea</taxon>
    </lineage>
</organism>
<feature type="transmembrane region" description="Helical" evidence="8">
    <location>
        <begin position="201"/>
        <end position="226"/>
    </location>
</feature>
<dbReference type="EMBL" id="KZ819675">
    <property type="protein sequence ID" value="PWN25485.1"/>
    <property type="molecule type" value="Genomic_DNA"/>
</dbReference>
<evidence type="ECO:0000259" key="9">
    <source>
        <dbReference type="Pfam" id="PF03600"/>
    </source>
</evidence>
<dbReference type="InterPro" id="IPR004680">
    <property type="entry name" value="Cit_transptr-like_dom"/>
</dbReference>
<keyword evidence="11" id="KW-1185">Reference proteome</keyword>
<dbReference type="Proteomes" id="UP000245884">
    <property type="component" value="Unassembled WGS sequence"/>
</dbReference>
<evidence type="ECO:0000313" key="10">
    <source>
        <dbReference type="EMBL" id="PWN25485.1"/>
    </source>
</evidence>
<keyword evidence="5 8" id="KW-1133">Transmembrane helix</keyword>
<feature type="compositionally biased region" description="Low complexity" evidence="7">
    <location>
        <begin position="376"/>
        <end position="399"/>
    </location>
</feature>
<keyword evidence="2" id="KW-0813">Transport</keyword>
<evidence type="ECO:0000313" key="11">
    <source>
        <dbReference type="Proteomes" id="UP000245884"/>
    </source>
</evidence>
<feature type="transmembrane region" description="Helical" evidence="8">
    <location>
        <begin position="275"/>
        <end position="298"/>
    </location>
</feature>
<evidence type="ECO:0000256" key="5">
    <source>
        <dbReference type="ARBA" id="ARBA00022989"/>
    </source>
</evidence>
<keyword evidence="4 8" id="KW-0812">Transmembrane</keyword>
<dbReference type="GO" id="GO:0005886">
    <property type="term" value="C:plasma membrane"/>
    <property type="evidence" value="ECO:0007669"/>
    <property type="project" value="UniProtKB-SubCell"/>
</dbReference>
<evidence type="ECO:0000256" key="6">
    <source>
        <dbReference type="ARBA" id="ARBA00023136"/>
    </source>
</evidence>
<sequence>MEAAQAASIVRRAPSNPTAGQGASLNGHGIFAIVVFAIVMFVVIQPLRIPVPFAVSDWTRAKWRKLNPPVHDEQEQHTVTDNAATPPAGPDPPSRPASLMSEHQVVDHGTRRDRVYLNLNHVNAPIVGILFLLATKTIGGEQIKLGIVGDGHVEPYDTLLLFLSLAYIAISLDTTGLLRFLAFHVSISGGRSGPRLFYSLYGFFFFLGLLVGNDAVVLSGTSFLVYFTRIAGISPPDAWIWAQFAAANIASATLVSSNLTNVVVATGFGIKFTTYSAFMALPTVASGVVAIFCIRVLFINRQPRDNPFKKIVKKLREPTMTTNGGARVKPGVALPSLPRRRSTMSRTSHVESLKKVAGGKATPVEEEEERGVEAQTGVASASAGPSSAGRSSATASVAARSHREQASDSDDDSPSPAARQIVFMPPYMIPPDVNPRSALNDPFGAIWGSAVMAITLGVLVGTSVLGTVKVYQVSLPGAFLCLARDFFKDVKDWRAERLRKQREGDCPGGREAGRCEPDGRPCEAIELEQVAAVAKEQEATTPSRGRPRPNVLQRIMALPHCIARVLPTVTHVCARLPLPLLPFAFGMFILDESLAHVGFITIMARGLGKVCAGGELGTAFFIGMLSVVLCCFGGTNIGACILLVRSFQDAAFQGQLPALPTGEAESITRVALYSLALGSNVGALGGTFAASLAGLLWRGSLRHGGITVKPSNFFLWSAATMPLSLAAGVVVVWAQVKSGKWPM</sequence>
<feature type="region of interest" description="Disordered" evidence="7">
    <location>
        <begin position="1"/>
        <end position="22"/>
    </location>
</feature>
<feature type="transmembrane region" description="Helical" evidence="8">
    <location>
        <begin position="159"/>
        <end position="181"/>
    </location>
</feature>